<dbReference type="Proteomes" id="UP000015102">
    <property type="component" value="Unassembled WGS sequence"/>
</dbReference>
<accession>T1H4Q8</accession>
<proteinExistence type="predicted"/>
<reference evidence="3" key="1">
    <citation type="submission" date="2013-02" db="EMBL/GenBank/DDBJ databases">
        <authorList>
            <person name="Hughes D."/>
        </authorList>
    </citation>
    <scope>NUCLEOTIDE SEQUENCE</scope>
    <source>
        <strain>Durham</strain>
        <strain evidence="3">NC isolate 2 -- Noor lab</strain>
    </source>
</reference>
<evidence type="ECO:0000313" key="3">
    <source>
        <dbReference type="Proteomes" id="UP000015102"/>
    </source>
</evidence>
<organism evidence="2 3">
    <name type="scientific">Megaselia scalaris</name>
    <name type="common">Humpbacked fly</name>
    <name type="synonym">Phora scalaris</name>
    <dbReference type="NCBI Taxonomy" id="36166"/>
    <lineage>
        <taxon>Eukaryota</taxon>
        <taxon>Metazoa</taxon>
        <taxon>Ecdysozoa</taxon>
        <taxon>Arthropoda</taxon>
        <taxon>Hexapoda</taxon>
        <taxon>Insecta</taxon>
        <taxon>Pterygota</taxon>
        <taxon>Neoptera</taxon>
        <taxon>Endopterygota</taxon>
        <taxon>Diptera</taxon>
        <taxon>Brachycera</taxon>
        <taxon>Muscomorpha</taxon>
        <taxon>Platypezoidea</taxon>
        <taxon>Phoridae</taxon>
        <taxon>Megaseliini</taxon>
        <taxon>Megaselia</taxon>
    </lineage>
</organism>
<keyword evidence="3" id="KW-1185">Reference proteome</keyword>
<feature type="signal peptide" evidence="1">
    <location>
        <begin position="1"/>
        <end position="24"/>
    </location>
</feature>
<dbReference type="EnsemblMetazoa" id="MESCA011275-RA">
    <property type="protein sequence ID" value="MESCA011275-PA"/>
    <property type="gene ID" value="MESCA011275"/>
</dbReference>
<feature type="chain" id="PRO_5004588731" evidence="1">
    <location>
        <begin position="25"/>
        <end position="79"/>
    </location>
</feature>
<sequence>MVKIIGIILFTMILCISSPKFVVGEDCRSVCFQDFSCSELIAMYGASDCEEVSEESTTFMTNVDNFVQLYRLLIDEQRV</sequence>
<keyword evidence="1" id="KW-0732">Signal</keyword>
<dbReference type="AlphaFoldDB" id="T1H4Q8"/>
<evidence type="ECO:0000313" key="2">
    <source>
        <dbReference type="EnsemblMetazoa" id="MESCA011275-PA"/>
    </source>
</evidence>
<dbReference type="HOGENOM" id="CLU_2608786_0_0_1"/>
<protein>
    <submittedName>
        <fullName evidence="2">Uncharacterized protein</fullName>
    </submittedName>
</protein>
<evidence type="ECO:0000256" key="1">
    <source>
        <dbReference type="SAM" id="SignalP"/>
    </source>
</evidence>
<reference evidence="2" key="2">
    <citation type="submission" date="2015-06" db="UniProtKB">
        <authorList>
            <consortium name="EnsemblMetazoa"/>
        </authorList>
    </citation>
    <scope>IDENTIFICATION</scope>
</reference>
<name>T1H4Q8_MEGSC</name>
<dbReference type="EMBL" id="CAQQ02190953">
    <property type="status" value="NOT_ANNOTATED_CDS"/>
    <property type="molecule type" value="Genomic_DNA"/>
</dbReference>